<feature type="compositionally biased region" description="Acidic residues" evidence="1">
    <location>
        <begin position="72"/>
        <end position="86"/>
    </location>
</feature>
<gene>
    <name evidence="2" type="ORF">APZ42_012549</name>
</gene>
<feature type="region of interest" description="Disordered" evidence="1">
    <location>
        <begin position="48"/>
        <end position="86"/>
    </location>
</feature>
<dbReference type="EMBL" id="LRGB01000134">
    <property type="protein sequence ID" value="KZS20685.1"/>
    <property type="molecule type" value="Genomic_DNA"/>
</dbReference>
<organism evidence="2 3">
    <name type="scientific">Daphnia magna</name>
    <dbReference type="NCBI Taxonomy" id="35525"/>
    <lineage>
        <taxon>Eukaryota</taxon>
        <taxon>Metazoa</taxon>
        <taxon>Ecdysozoa</taxon>
        <taxon>Arthropoda</taxon>
        <taxon>Crustacea</taxon>
        <taxon>Branchiopoda</taxon>
        <taxon>Diplostraca</taxon>
        <taxon>Cladocera</taxon>
        <taxon>Anomopoda</taxon>
        <taxon>Daphniidae</taxon>
        <taxon>Daphnia</taxon>
    </lineage>
</organism>
<dbReference type="OrthoDB" id="6359149at2759"/>
<name>A0A162RPL1_9CRUS</name>
<evidence type="ECO:0000256" key="1">
    <source>
        <dbReference type="SAM" id="MobiDB-lite"/>
    </source>
</evidence>
<reference evidence="2 3" key="1">
    <citation type="submission" date="2016-03" db="EMBL/GenBank/DDBJ databases">
        <title>EvidentialGene: Evidence-directed Construction of Genes on Genomes.</title>
        <authorList>
            <person name="Gilbert D.G."/>
            <person name="Choi J.-H."/>
            <person name="Mockaitis K."/>
            <person name="Colbourne J."/>
            <person name="Pfrender M."/>
        </authorList>
    </citation>
    <scope>NUCLEOTIDE SEQUENCE [LARGE SCALE GENOMIC DNA]</scope>
    <source>
        <strain evidence="2 3">Xinb3</strain>
        <tissue evidence="2">Complete organism</tissue>
    </source>
</reference>
<dbReference type="PANTHER" id="PTHR46601:SF1">
    <property type="entry name" value="ADF-H DOMAIN-CONTAINING PROTEIN"/>
    <property type="match status" value="1"/>
</dbReference>
<proteinExistence type="predicted"/>
<feature type="compositionally biased region" description="Polar residues" evidence="1">
    <location>
        <begin position="59"/>
        <end position="71"/>
    </location>
</feature>
<protein>
    <submittedName>
        <fullName evidence="2">Cc8L18.2-like protein</fullName>
    </submittedName>
</protein>
<dbReference type="Proteomes" id="UP000076858">
    <property type="component" value="Unassembled WGS sequence"/>
</dbReference>
<accession>A0A162RPL1</accession>
<comment type="caution">
    <text evidence="2">The sequence shown here is derived from an EMBL/GenBank/DDBJ whole genome shotgun (WGS) entry which is preliminary data.</text>
</comment>
<dbReference type="PANTHER" id="PTHR46601">
    <property type="entry name" value="ULP_PROTEASE DOMAIN-CONTAINING PROTEIN"/>
    <property type="match status" value="1"/>
</dbReference>
<dbReference type="AlphaFoldDB" id="A0A162RPL1"/>
<evidence type="ECO:0000313" key="2">
    <source>
        <dbReference type="EMBL" id="KZS20685.1"/>
    </source>
</evidence>
<keyword evidence="3" id="KW-1185">Reference proteome</keyword>
<evidence type="ECO:0000313" key="3">
    <source>
        <dbReference type="Proteomes" id="UP000076858"/>
    </source>
</evidence>
<dbReference type="STRING" id="35525.A0A162RPL1"/>
<sequence>MMPKQRATQDFVGERQQRRQFRPLPRTADAMEGAVDRIEEAHQFHGAENNLNGHHMNNGADSSDVDLQSTVDADDSDNISDQEAVNESDSLRRKLITMKKRKNRELKRDLTKWVIECGISRTHINKLLVILKTCNELAFLPNDYRALLRTVRNFLSCDVVCIYCLSMAEKIENYCVGNISQVNDDCHQVIHTNKVCFTLISDLQNTDQRVIKLRVQSENIKTICAHHYYVFFIHYGNAKSQKKCCDPFSKHGKKTSKGVSVICLDLSDSVFTATGNIRLIPGKKLCPRCFKQAKDFLNDENIEPIVERDMICDSPLNSIDDDYNLNMPVTPRKVISALADAFVISPIENITRLSKERRLNVFEKVMDSVKRNVMTESDGLPNLKLEDYSLLMTELRDKIQLSSNRKEKYSLLTLAPASWTQAETASYFGVSLGAAAKASALKRENCGILPNVKSSIKRKGSVTEGKNQQQKNPLKREQCTLMLFFNSLIYKYLKKESIRPIILSTDDERRIVEFYTSDEYSRQLPGMKNVKSVKQSNGKRLKIQKRLLLVNIDELHRDYKKKLNADGLKLFGLSIFATLRPAHVITVGSSGTHSVCVCVYHQNVKLMLAAIHVDERHYFMDKLVCSVYNQACMMERCSSCPEPERLREFLLDLTEEEGDEIIYKKWTQTDGSKLETITEEKDEFIESLVKLVGNLTKHHFIARSQSAYFANCKANIDHDSCVLVSDFSENFAFIIQDAIQGYYWMNEHATLLPFMAYMKKEDGSPFNIPICVISNHLTHDTLTVHAFLRPVLSHLKEINPLIKKVIYFTDGAASQYKNKKNFANLCSHEADFGLKAEWHFFASCHGKSACDGIGGTLKRLARLASLQRHNNNQITNPEQLFLWAKENVDNIKTFYVSSDVVKNNAATIERRMGEAVVQFVSANVHNLIHLPADVANFGHIDSFSAYPFENYSQIIKNLVRKSAKALQQIVKRLNELEMASQEKQFKRAKLKTWILSSKKPDNCVYLHDKKFEAYDDLYLLPVKSRQLGIHVVMQLGSLNVWPISAIRCKGFIIPSFIPSDDGQYNSFVVSPLLAQTYGLS</sequence>